<evidence type="ECO:0000313" key="1">
    <source>
        <dbReference type="EMBL" id="QWG09924.1"/>
    </source>
</evidence>
<organism evidence="1 2">
    <name type="scientific">Flammeovirga kamogawensis</name>
    <dbReference type="NCBI Taxonomy" id="373891"/>
    <lineage>
        <taxon>Bacteria</taxon>
        <taxon>Pseudomonadati</taxon>
        <taxon>Bacteroidota</taxon>
        <taxon>Cytophagia</taxon>
        <taxon>Cytophagales</taxon>
        <taxon>Flammeovirgaceae</taxon>
        <taxon>Flammeovirga</taxon>
    </lineage>
</organism>
<dbReference type="EMBL" id="CP076129">
    <property type="protein sequence ID" value="QWG09924.1"/>
    <property type="molecule type" value="Genomic_DNA"/>
</dbReference>
<gene>
    <name evidence="1" type="ORF">KM029_19780</name>
</gene>
<evidence type="ECO:0000313" key="2">
    <source>
        <dbReference type="Proteomes" id="UP000682802"/>
    </source>
</evidence>
<protein>
    <recommendedName>
        <fullName evidence="3">PqqD family protein</fullName>
    </recommendedName>
</protein>
<dbReference type="RefSeq" id="WP_144076582.1">
    <property type="nucleotide sequence ID" value="NZ_CP076129.1"/>
</dbReference>
<reference evidence="1 2" key="1">
    <citation type="submission" date="2021-05" db="EMBL/GenBank/DDBJ databases">
        <title>Comparative genomic studies on the polysaccharide-degrading batcterial strains of the Flammeovirga genus.</title>
        <authorList>
            <person name="Zewei F."/>
            <person name="Zheng Z."/>
            <person name="Yu L."/>
            <person name="Ruyue G."/>
            <person name="Yanhong M."/>
            <person name="Yuanyuan C."/>
            <person name="Jingyan G."/>
            <person name="Wenjun H."/>
        </authorList>
    </citation>
    <scope>NUCLEOTIDE SEQUENCE [LARGE SCALE GENOMIC DNA]</scope>
    <source>
        <strain evidence="1 2">YS10</strain>
    </source>
</reference>
<dbReference type="Proteomes" id="UP000682802">
    <property type="component" value="Chromosome 2"/>
</dbReference>
<accession>A0ABX8H1Z7</accession>
<sequence>MFGLFKKKERTFPPFEDLKNSSIKNKFFTRVARWDWLDESKIHVIDNNAPRMITMDPWPQHIFLEAKGQITIHEFVYEMASQYGRKETIPNELDKTVLEIIDSLLKDKLITLIESKLDLPYYFDKPISKQNNEKANKLMLEDGLIKE</sequence>
<keyword evidence="2" id="KW-1185">Reference proteome</keyword>
<name>A0ABX8H1Z7_9BACT</name>
<evidence type="ECO:0008006" key="3">
    <source>
        <dbReference type="Google" id="ProtNLM"/>
    </source>
</evidence>
<proteinExistence type="predicted"/>